<keyword evidence="2" id="KW-1133">Transmembrane helix</keyword>
<gene>
    <name evidence="3" type="ORF">B0T14DRAFT_437233</name>
</gene>
<sequence>PIRPLTTTPHPITMQPAHSALKPSPAARIPKMIIPGLVVAGTVYGVVSYVRSQLIKESATMNRMFAQQNTPRVMEARRRNFLVDTEGDPRKTPYNFLNWSS</sequence>
<evidence type="ECO:0000256" key="1">
    <source>
        <dbReference type="SAM" id="MobiDB-lite"/>
    </source>
</evidence>
<feature type="compositionally biased region" description="Polar residues" evidence="1">
    <location>
        <begin position="1"/>
        <end position="10"/>
    </location>
</feature>
<dbReference type="AlphaFoldDB" id="A0AA39WFZ4"/>
<dbReference type="Proteomes" id="UP001175000">
    <property type="component" value="Unassembled WGS sequence"/>
</dbReference>
<keyword evidence="2" id="KW-0812">Transmembrane</keyword>
<feature type="transmembrane region" description="Helical" evidence="2">
    <location>
        <begin position="32"/>
        <end position="50"/>
    </location>
</feature>
<keyword evidence="2" id="KW-0472">Membrane</keyword>
<evidence type="ECO:0000313" key="3">
    <source>
        <dbReference type="EMBL" id="KAK0614655.1"/>
    </source>
</evidence>
<reference evidence="3" key="1">
    <citation type="submission" date="2023-06" db="EMBL/GenBank/DDBJ databases">
        <title>Genome-scale phylogeny and comparative genomics of the fungal order Sordariales.</title>
        <authorList>
            <consortium name="Lawrence Berkeley National Laboratory"/>
            <person name="Hensen N."/>
            <person name="Bonometti L."/>
            <person name="Westerberg I."/>
            <person name="Brannstrom I.O."/>
            <person name="Guillou S."/>
            <person name="Cros-Aarteil S."/>
            <person name="Calhoun S."/>
            <person name="Haridas S."/>
            <person name="Kuo A."/>
            <person name="Mondo S."/>
            <person name="Pangilinan J."/>
            <person name="Riley R."/>
            <person name="Labutti K."/>
            <person name="Andreopoulos B."/>
            <person name="Lipzen A."/>
            <person name="Chen C."/>
            <person name="Yanf M."/>
            <person name="Daum C."/>
            <person name="Ng V."/>
            <person name="Clum A."/>
            <person name="Steindorff A."/>
            <person name="Ohm R."/>
            <person name="Martin F."/>
            <person name="Silar P."/>
            <person name="Natvig D."/>
            <person name="Lalanne C."/>
            <person name="Gautier V."/>
            <person name="Ament-Velasquez S.L."/>
            <person name="Kruys A."/>
            <person name="Hutchinson M.I."/>
            <person name="Powell A.J."/>
            <person name="Barry K."/>
            <person name="Miller A.N."/>
            <person name="Grigoriev I.V."/>
            <person name="Debuchy R."/>
            <person name="Gladieux P."/>
            <person name="Thoren M.H."/>
            <person name="Johannesson H."/>
        </authorList>
    </citation>
    <scope>NUCLEOTIDE SEQUENCE</scope>
    <source>
        <strain evidence="3">CBS 606.72</strain>
    </source>
</reference>
<evidence type="ECO:0000313" key="4">
    <source>
        <dbReference type="Proteomes" id="UP001175000"/>
    </source>
</evidence>
<name>A0AA39WFZ4_9PEZI</name>
<keyword evidence="4" id="KW-1185">Reference proteome</keyword>
<dbReference type="EMBL" id="JAULSU010000006">
    <property type="protein sequence ID" value="KAK0614655.1"/>
    <property type="molecule type" value="Genomic_DNA"/>
</dbReference>
<feature type="region of interest" description="Disordered" evidence="1">
    <location>
        <begin position="1"/>
        <end position="23"/>
    </location>
</feature>
<organism evidence="3 4">
    <name type="scientific">Immersiella caudata</name>
    <dbReference type="NCBI Taxonomy" id="314043"/>
    <lineage>
        <taxon>Eukaryota</taxon>
        <taxon>Fungi</taxon>
        <taxon>Dikarya</taxon>
        <taxon>Ascomycota</taxon>
        <taxon>Pezizomycotina</taxon>
        <taxon>Sordariomycetes</taxon>
        <taxon>Sordariomycetidae</taxon>
        <taxon>Sordariales</taxon>
        <taxon>Lasiosphaeriaceae</taxon>
        <taxon>Immersiella</taxon>
    </lineage>
</organism>
<protein>
    <submittedName>
        <fullName evidence="3">Uncharacterized protein</fullName>
    </submittedName>
</protein>
<proteinExistence type="predicted"/>
<feature type="non-terminal residue" evidence="3">
    <location>
        <position position="101"/>
    </location>
</feature>
<evidence type="ECO:0000256" key="2">
    <source>
        <dbReference type="SAM" id="Phobius"/>
    </source>
</evidence>
<accession>A0AA39WFZ4</accession>
<comment type="caution">
    <text evidence="3">The sequence shown here is derived from an EMBL/GenBank/DDBJ whole genome shotgun (WGS) entry which is preliminary data.</text>
</comment>